<feature type="transmembrane region" description="Helical" evidence="6">
    <location>
        <begin position="246"/>
        <end position="267"/>
    </location>
</feature>
<feature type="transmembrane region" description="Helical" evidence="6">
    <location>
        <begin position="392"/>
        <end position="412"/>
    </location>
</feature>
<feature type="transmembrane region" description="Helical" evidence="6">
    <location>
        <begin position="279"/>
        <end position="300"/>
    </location>
</feature>
<evidence type="ECO:0000256" key="3">
    <source>
        <dbReference type="ARBA" id="ARBA00022692"/>
    </source>
</evidence>
<evidence type="ECO:0000313" key="8">
    <source>
        <dbReference type="Proteomes" id="UP000550714"/>
    </source>
</evidence>
<keyword evidence="5 6" id="KW-0472">Membrane</keyword>
<keyword evidence="8" id="KW-1185">Reference proteome</keyword>
<evidence type="ECO:0000313" key="7">
    <source>
        <dbReference type="EMBL" id="MBB3052773.1"/>
    </source>
</evidence>
<dbReference type="CDD" id="cd17341">
    <property type="entry name" value="MFS_NRT2_like"/>
    <property type="match status" value="1"/>
</dbReference>
<dbReference type="InterPro" id="IPR044772">
    <property type="entry name" value="NO3_transporter"/>
</dbReference>
<feature type="transmembrane region" description="Helical" evidence="6">
    <location>
        <begin position="203"/>
        <end position="225"/>
    </location>
</feature>
<evidence type="ECO:0000256" key="6">
    <source>
        <dbReference type="SAM" id="Phobius"/>
    </source>
</evidence>
<dbReference type="Pfam" id="PF07690">
    <property type="entry name" value="MFS_1"/>
    <property type="match status" value="1"/>
</dbReference>
<name>A0A839S673_9PSEU</name>
<dbReference type="InterPro" id="IPR036259">
    <property type="entry name" value="MFS_trans_sf"/>
</dbReference>
<dbReference type="PANTHER" id="PTHR23515">
    <property type="entry name" value="HIGH-AFFINITY NITRATE TRANSPORTER 2.3"/>
    <property type="match status" value="1"/>
</dbReference>
<feature type="transmembrane region" description="Helical" evidence="6">
    <location>
        <begin position="111"/>
        <end position="130"/>
    </location>
</feature>
<feature type="transmembrane region" description="Helical" evidence="6">
    <location>
        <begin position="312"/>
        <end position="332"/>
    </location>
</feature>
<dbReference type="GO" id="GO:0016020">
    <property type="term" value="C:membrane"/>
    <property type="evidence" value="ECO:0007669"/>
    <property type="project" value="UniProtKB-SubCell"/>
</dbReference>
<dbReference type="Proteomes" id="UP000550714">
    <property type="component" value="Unassembled WGS sequence"/>
</dbReference>
<dbReference type="InterPro" id="IPR011701">
    <property type="entry name" value="MFS"/>
</dbReference>
<dbReference type="Gene3D" id="1.20.1250.20">
    <property type="entry name" value="MFS general substrate transporter like domains"/>
    <property type="match status" value="1"/>
</dbReference>
<sequence>MTLAPEKPADEHTLARRRGRWIDNWEPEDPGFWNAVGKKVAWRNLGFSILAEHLGFNVWILMSIVVVNLPDAGVHFGVGQTFWLIIVPNLVGSLLRVPYTFAIPRFGGRAWTTVSASLLLIPCVMLVVAVTTQAPFWFFLLTAAAMGFGGGNFSSSMSNISFFFPGGKKGFALGLNAAGGNLGVAVTQLFVPLVISIGTGVNLAYAALMWMPLIVVAAVCSWTLMDSITSARPDGSSYRIALRNKHTWVMSFLYIGTFGSFIGFSFAFPSLIQLTFSEYTAFVGLAFLGALIGSATRPFGGWLADRFGGGRITQWNFAGLAIGTVGVMVSVAQQSFALFFGSFILLFVLTGIGNGSTYRMIPMIFAEEAKRNAGVDADPDAVAKSAKRQAGAVVGVAGALGAFGGVLVNLVFKFSLEGGGTLTPALVAILVFYGGCMATTWWFYLRTSFAVERAPSLAYARV</sequence>
<evidence type="ECO:0000256" key="5">
    <source>
        <dbReference type="ARBA" id="ARBA00023136"/>
    </source>
</evidence>
<comment type="subcellular location">
    <subcellularLocation>
        <location evidence="1">Membrane</location>
        <topology evidence="1">Multi-pass membrane protein</topology>
    </subcellularLocation>
</comment>
<feature type="transmembrane region" description="Helical" evidence="6">
    <location>
        <begin position="81"/>
        <end position="99"/>
    </location>
</feature>
<feature type="transmembrane region" description="Helical" evidence="6">
    <location>
        <begin position="47"/>
        <end position="69"/>
    </location>
</feature>
<dbReference type="RefSeq" id="WP_183657653.1">
    <property type="nucleotide sequence ID" value="NZ_JACHWU010000005.1"/>
</dbReference>
<comment type="similarity">
    <text evidence="2">Belongs to the major facilitator superfamily. Nitrate/nitrite porter (TC 2.A.1.8) family.</text>
</comment>
<keyword evidence="3 6" id="KW-0812">Transmembrane</keyword>
<accession>A0A839S673</accession>
<comment type="caution">
    <text evidence="7">The sequence shown here is derived from an EMBL/GenBank/DDBJ whole genome shotgun (WGS) entry which is preliminary data.</text>
</comment>
<feature type="transmembrane region" description="Helical" evidence="6">
    <location>
        <begin position="338"/>
        <end position="361"/>
    </location>
</feature>
<protein>
    <submittedName>
        <fullName evidence="7">NNP family nitrate/nitrite transporter-like MFS transporter</fullName>
    </submittedName>
</protein>
<dbReference type="GO" id="GO:0015112">
    <property type="term" value="F:nitrate transmembrane transporter activity"/>
    <property type="evidence" value="ECO:0007669"/>
    <property type="project" value="InterPro"/>
</dbReference>
<feature type="transmembrane region" description="Helical" evidence="6">
    <location>
        <begin position="424"/>
        <end position="445"/>
    </location>
</feature>
<evidence type="ECO:0000256" key="4">
    <source>
        <dbReference type="ARBA" id="ARBA00022989"/>
    </source>
</evidence>
<dbReference type="AlphaFoldDB" id="A0A839S673"/>
<evidence type="ECO:0000256" key="1">
    <source>
        <dbReference type="ARBA" id="ARBA00004141"/>
    </source>
</evidence>
<dbReference type="SUPFAM" id="SSF103473">
    <property type="entry name" value="MFS general substrate transporter"/>
    <property type="match status" value="1"/>
</dbReference>
<keyword evidence="4 6" id="KW-1133">Transmembrane helix</keyword>
<feature type="transmembrane region" description="Helical" evidence="6">
    <location>
        <begin position="173"/>
        <end position="197"/>
    </location>
</feature>
<dbReference type="EMBL" id="JACHWU010000005">
    <property type="protein sequence ID" value="MBB3052773.1"/>
    <property type="molecule type" value="Genomic_DNA"/>
</dbReference>
<feature type="transmembrane region" description="Helical" evidence="6">
    <location>
        <begin position="136"/>
        <end position="153"/>
    </location>
</feature>
<evidence type="ECO:0000256" key="2">
    <source>
        <dbReference type="ARBA" id="ARBA00008432"/>
    </source>
</evidence>
<proteinExistence type="inferred from homology"/>
<reference evidence="7 8" key="1">
    <citation type="submission" date="2020-08" db="EMBL/GenBank/DDBJ databases">
        <title>Genomic Encyclopedia of Type Strains, Phase III (KMG-III): the genomes of soil and plant-associated and newly described type strains.</title>
        <authorList>
            <person name="Whitman W."/>
        </authorList>
    </citation>
    <scope>NUCLEOTIDE SEQUENCE [LARGE SCALE GENOMIC DNA]</scope>
    <source>
        <strain evidence="7 8">CECT 8577</strain>
    </source>
</reference>
<organism evidence="7 8">
    <name type="scientific">Prauserella isguenensis</name>
    <dbReference type="NCBI Taxonomy" id="1470180"/>
    <lineage>
        <taxon>Bacteria</taxon>
        <taxon>Bacillati</taxon>
        <taxon>Actinomycetota</taxon>
        <taxon>Actinomycetes</taxon>
        <taxon>Pseudonocardiales</taxon>
        <taxon>Pseudonocardiaceae</taxon>
        <taxon>Prauserella</taxon>
    </lineage>
</organism>
<gene>
    <name evidence="7" type="ORF">FHS23_003814</name>
</gene>